<dbReference type="Pfam" id="PF00149">
    <property type="entry name" value="Metallophos"/>
    <property type="match status" value="1"/>
</dbReference>
<dbReference type="RefSeq" id="WP_051432281.1">
    <property type="nucleotide sequence ID" value="NZ_NRRE01000035.1"/>
</dbReference>
<comment type="caution">
    <text evidence="6">The sequence shown here is derived from an EMBL/GenBank/DDBJ whole genome shotgun (WGS) entry which is preliminary data.</text>
</comment>
<keyword evidence="7" id="KW-1185">Reference proteome</keyword>
<evidence type="ECO:0000256" key="3">
    <source>
        <dbReference type="ARBA" id="ARBA00023004"/>
    </source>
</evidence>
<evidence type="ECO:0000256" key="4">
    <source>
        <dbReference type="ARBA" id="ARBA00025742"/>
    </source>
</evidence>
<dbReference type="EMBL" id="NRRE01000035">
    <property type="protein sequence ID" value="MBK1699224.1"/>
    <property type="molecule type" value="Genomic_DNA"/>
</dbReference>
<dbReference type="Proteomes" id="UP000778970">
    <property type="component" value="Unassembled WGS sequence"/>
</dbReference>
<organism evidence="6 7">
    <name type="scientific">Rhodovibrio salinarum</name>
    <dbReference type="NCBI Taxonomy" id="1087"/>
    <lineage>
        <taxon>Bacteria</taxon>
        <taxon>Pseudomonadati</taxon>
        <taxon>Pseudomonadota</taxon>
        <taxon>Alphaproteobacteria</taxon>
        <taxon>Rhodospirillales</taxon>
        <taxon>Rhodovibrionaceae</taxon>
        <taxon>Rhodovibrio</taxon>
    </lineage>
</organism>
<dbReference type="SUPFAM" id="SSF56300">
    <property type="entry name" value="Metallo-dependent phosphatases"/>
    <property type="match status" value="1"/>
</dbReference>
<evidence type="ECO:0000313" key="7">
    <source>
        <dbReference type="Proteomes" id="UP000778970"/>
    </source>
</evidence>
<evidence type="ECO:0000256" key="2">
    <source>
        <dbReference type="ARBA" id="ARBA00022801"/>
    </source>
</evidence>
<name>A0A934V3C0_9PROT</name>
<dbReference type="PANTHER" id="PTHR42988">
    <property type="entry name" value="PHOSPHOHYDROLASE"/>
    <property type="match status" value="1"/>
</dbReference>
<dbReference type="InterPro" id="IPR004843">
    <property type="entry name" value="Calcineurin-like_PHP"/>
</dbReference>
<keyword evidence="3" id="KW-0408">Iron</keyword>
<gene>
    <name evidence="6" type="ORF">CKO21_18415</name>
</gene>
<keyword evidence="1" id="KW-0479">Metal-binding</keyword>
<feature type="domain" description="Calcineurin-like phosphoesterase" evidence="5">
    <location>
        <begin position="10"/>
        <end position="230"/>
    </location>
</feature>
<sequence>MSPNAPMRLFAHISDLHLPPLPAIRPREFTGKRLLGYVVWHRRRKYEHRVEVLDALLHELACQAPDHVVITGDLTNLGLAAEFEGVARWLRRLGPTRAVTLIPGNHDAYVQASEEAMRLALRPWLLDDDGAAEFPLLQVRGGVAFIGVSTAIPTGIGQAHGRVGCEQMSRLAAILRTALARGLTRVVALHHPPQWGAENWRRGLDDASALRAIIAKEGADLVLHGHAHGPRQADLPGPHAPVPVYGVASASLLKNRTHQTGHYRLFRHRAGGHFAVEERCFDPAIGTFTAARV</sequence>
<keyword evidence="2" id="KW-0378">Hydrolase</keyword>
<evidence type="ECO:0000313" key="6">
    <source>
        <dbReference type="EMBL" id="MBK1699224.1"/>
    </source>
</evidence>
<dbReference type="GO" id="GO:0046872">
    <property type="term" value="F:metal ion binding"/>
    <property type="evidence" value="ECO:0007669"/>
    <property type="project" value="UniProtKB-KW"/>
</dbReference>
<dbReference type="InterPro" id="IPR029052">
    <property type="entry name" value="Metallo-depent_PP-like"/>
</dbReference>
<dbReference type="InterPro" id="IPR050884">
    <property type="entry name" value="CNP_phosphodiesterase-III"/>
</dbReference>
<dbReference type="GO" id="GO:0016787">
    <property type="term" value="F:hydrolase activity"/>
    <property type="evidence" value="ECO:0007669"/>
    <property type="project" value="UniProtKB-KW"/>
</dbReference>
<comment type="similarity">
    <text evidence="4">Belongs to the cyclic nucleotide phosphodiesterase class-III family.</text>
</comment>
<evidence type="ECO:0000256" key="1">
    <source>
        <dbReference type="ARBA" id="ARBA00022723"/>
    </source>
</evidence>
<dbReference type="PANTHER" id="PTHR42988:SF2">
    <property type="entry name" value="CYCLIC NUCLEOTIDE PHOSPHODIESTERASE CBUA0032-RELATED"/>
    <property type="match status" value="1"/>
</dbReference>
<proteinExistence type="inferred from homology"/>
<accession>A0A934V3C0</accession>
<protein>
    <recommendedName>
        <fullName evidence="5">Calcineurin-like phosphoesterase domain-containing protein</fullName>
    </recommendedName>
</protein>
<dbReference type="Gene3D" id="3.60.21.10">
    <property type="match status" value="1"/>
</dbReference>
<evidence type="ECO:0000259" key="5">
    <source>
        <dbReference type="Pfam" id="PF00149"/>
    </source>
</evidence>
<reference evidence="6" key="1">
    <citation type="submission" date="2017-08" db="EMBL/GenBank/DDBJ databases">
        <authorList>
            <person name="Imhoff J.F."/>
            <person name="Rahn T."/>
            <person name="Kuenzel S."/>
            <person name="Neulinger S.C."/>
        </authorList>
    </citation>
    <scope>NUCLEOTIDE SEQUENCE</scope>
    <source>
        <strain evidence="6">DSM 9154</strain>
    </source>
</reference>
<reference evidence="6" key="2">
    <citation type="journal article" date="2020" name="Microorganisms">
        <title>Osmotic Adaptation and Compatible Solute Biosynthesis of Phototrophic Bacteria as Revealed from Genome Analyses.</title>
        <authorList>
            <person name="Imhoff J.F."/>
            <person name="Rahn T."/>
            <person name="Kunzel S."/>
            <person name="Keller A."/>
            <person name="Neulinger S.C."/>
        </authorList>
    </citation>
    <scope>NUCLEOTIDE SEQUENCE</scope>
    <source>
        <strain evidence="6">DSM 9154</strain>
    </source>
</reference>
<dbReference type="AlphaFoldDB" id="A0A934V3C0"/>